<feature type="transmembrane region" description="Helical" evidence="2">
    <location>
        <begin position="115"/>
        <end position="140"/>
    </location>
</feature>
<dbReference type="RefSeq" id="WP_376978902.1">
    <property type="nucleotide sequence ID" value="NZ_JBHSDQ010000007.1"/>
</dbReference>
<sequence length="190" mass="19744">MDILAGVNREWLAALTWIAAAAACAGVLVWRRRRADLAALAAVVVFMAANVGAGIYVLNHLADGRWGGDAQAKLAAPSLSGTPVVGQFLQPLEGAMAGMAGGVNDFIDFQAALPVALGFFAAAGWALAASVPVALAAAAVQARRARLRKAQAAAWQDEVEKLRNELDAVKHHLGITTSFETDSTTAQERG</sequence>
<accession>A0ABV8WR53</accession>
<evidence type="ECO:0000313" key="3">
    <source>
        <dbReference type="EMBL" id="MFC4397663.1"/>
    </source>
</evidence>
<keyword evidence="2" id="KW-0472">Membrane</keyword>
<reference evidence="4" key="1">
    <citation type="journal article" date="2019" name="Int. J. Syst. Evol. Microbiol.">
        <title>The Global Catalogue of Microorganisms (GCM) 10K type strain sequencing project: providing services to taxonomists for standard genome sequencing and annotation.</title>
        <authorList>
            <consortium name="The Broad Institute Genomics Platform"/>
            <consortium name="The Broad Institute Genome Sequencing Center for Infectious Disease"/>
            <person name="Wu L."/>
            <person name="Ma J."/>
        </authorList>
    </citation>
    <scope>NUCLEOTIDE SEQUENCE [LARGE SCALE GENOMIC DNA]</scope>
    <source>
        <strain evidence="4">PJ61</strain>
    </source>
</reference>
<protein>
    <submittedName>
        <fullName evidence="3">Uncharacterized protein</fullName>
    </submittedName>
</protein>
<keyword evidence="1" id="KW-0175">Coiled coil</keyword>
<evidence type="ECO:0000256" key="2">
    <source>
        <dbReference type="SAM" id="Phobius"/>
    </source>
</evidence>
<name>A0ABV8WR53_9MICC</name>
<feature type="coiled-coil region" evidence="1">
    <location>
        <begin position="145"/>
        <end position="172"/>
    </location>
</feature>
<proteinExistence type="predicted"/>
<feature type="transmembrane region" description="Helical" evidence="2">
    <location>
        <begin position="37"/>
        <end position="58"/>
    </location>
</feature>
<comment type="caution">
    <text evidence="3">The sequence shown here is derived from an EMBL/GenBank/DDBJ whole genome shotgun (WGS) entry which is preliminary data.</text>
</comment>
<evidence type="ECO:0000313" key="4">
    <source>
        <dbReference type="Proteomes" id="UP001595778"/>
    </source>
</evidence>
<gene>
    <name evidence="3" type="ORF">ACFO0G_16310</name>
</gene>
<keyword evidence="4" id="KW-1185">Reference proteome</keyword>
<evidence type="ECO:0000256" key="1">
    <source>
        <dbReference type="SAM" id="Coils"/>
    </source>
</evidence>
<dbReference type="Proteomes" id="UP001595778">
    <property type="component" value="Unassembled WGS sequence"/>
</dbReference>
<feature type="transmembrane region" description="Helical" evidence="2">
    <location>
        <begin position="12"/>
        <end position="30"/>
    </location>
</feature>
<dbReference type="EMBL" id="JBHSDQ010000007">
    <property type="protein sequence ID" value="MFC4397663.1"/>
    <property type="molecule type" value="Genomic_DNA"/>
</dbReference>
<keyword evidence="2" id="KW-0812">Transmembrane</keyword>
<keyword evidence="2" id="KW-1133">Transmembrane helix</keyword>
<organism evidence="3 4">
    <name type="scientific">Arthrobacter sedimenti</name>
    <dbReference type="NCBI Taxonomy" id="2694931"/>
    <lineage>
        <taxon>Bacteria</taxon>
        <taxon>Bacillati</taxon>
        <taxon>Actinomycetota</taxon>
        <taxon>Actinomycetes</taxon>
        <taxon>Micrococcales</taxon>
        <taxon>Micrococcaceae</taxon>
        <taxon>Arthrobacter</taxon>
    </lineage>
</organism>